<dbReference type="EC" id="6.2.1.n2" evidence="2"/>
<gene>
    <name evidence="2" type="ORF">FSW04_04335</name>
</gene>
<evidence type="ECO:0000259" key="1">
    <source>
        <dbReference type="PROSITE" id="PS50862"/>
    </source>
</evidence>
<keyword evidence="3" id="KW-1185">Reference proteome</keyword>
<accession>A0A5B8U235</accession>
<dbReference type="RefSeq" id="WP_146916642.1">
    <property type="nucleotide sequence ID" value="NZ_CP042430.1"/>
</dbReference>
<feature type="domain" description="Aminoacyl-transfer RNA synthetases class-II family profile" evidence="1">
    <location>
        <begin position="155"/>
        <end position="296"/>
    </location>
</feature>
<dbReference type="SMR" id="A0A5B8U235"/>
<protein>
    <submittedName>
        <fullName evidence="2">Amino acid--[acyl-carrier-protein] ligase</fullName>
        <ecNumber evidence="2">6.2.1.n2</ecNumber>
    </submittedName>
</protein>
<evidence type="ECO:0000313" key="3">
    <source>
        <dbReference type="Proteomes" id="UP000321805"/>
    </source>
</evidence>
<dbReference type="NCBIfam" id="NF005479">
    <property type="entry name" value="PRK07080.1"/>
    <property type="match status" value="1"/>
</dbReference>
<name>A0A5B8U235_9ACTN</name>
<reference evidence="2 3" key="1">
    <citation type="journal article" date="2018" name="J. Microbiol.">
        <title>Baekduia soli gen. nov., sp. nov., a novel bacterium isolated from the soil of Baekdu Mountain and proposal of a novel family name, Baekduiaceae fam. nov.</title>
        <authorList>
            <person name="An D.S."/>
            <person name="Siddiqi M.Z."/>
            <person name="Kim K.H."/>
            <person name="Yu H.S."/>
            <person name="Im W.T."/>
        </authorList>
    </citation>
    <scope>NUCLEOTIDE SEQUENCE [LARGE SCALE GENOMIC DNA]</scope>
    <source>
        <strain evidence="2 3">BR7-21</strain>
    </source>
</reference>
<dbReference type="SUPFAM" id="SSF55681">
    <property type="entry name" value="Class II aaRS and biotin synthetases"/>
    <property type="match status" value="1"/>
</dbReference>
<dbReference type="GO" id="GO:0016874">
    <property type="term" value="F:ligase activity"/>
    <property type="evidence" value="ECO:0007669"/>
    <property type="project" value="UniProtKB-KW"/>
</dbReference>
<dbReference type="Proteomes" id="UP000321805">
    <property type="component" value="Chromosome"/>
</dbReference>
<sequence>MAGYREATPDQAQYLDELVEAGLLIPSGVPGVYGRGTTFEDIRTRFDDHVSRAAAFEGAESLRFPPVLPRRQLEASGYLKSFPHLTGVVYAFEGSEIQAQEQARLACDHEDWSEHQHMSDLVLMPAVCYPVYPAIARRGPLPAGGVIIDPGASYAFRREPSGDPARLQMFHMRELVRIAEPDTVQAWRDGWRDRALELLRGLGLDARFDVASDPFFGRSGRMMAASQREQELKFEILAPIAGPEPTAIASFNYHQEHFGALHGITTATGETAHTACLGFGQERIVLALLKTHGLDPAGWPAEVRDALWRA</sequence>
<evidence type="ECO:0000313" key="2">
    <source>
        <dbReference type="EMBL" id="QEC46895.1"/>
    </source>
</evidence>
<dbReference type="PROSITE" id="PS50862">
    <property type="entry name" value="AA_TRNA_LIGASE_II"/>
    <property type="match status" value="1"/>
</dbReference>
<dbReference type="InterPro" id="IPR045864">
    <property type="entry name" value="aa-tRNA-synth_II/BPL/LPL"/>
</dbReference>
<dbReference type="Gene3D" id="3.30.930.10">
    <property type="entry name" value="Bira Bifunctional Protein, Domain 2"/>
    <property type="match status" value="1"/>
</dbReference>
<dbReference type="AlphaFoldDB" id="A0A5B8U235"/>
<dbReference type="InterPro" id="IPR006195">
    <property type="entry name" value="aa-tRNA-synth_II"/>
</dbReference>
<dbReference type="OrthoDB" id="583154at2"/>
<keyword evidence="2" id="KW-0436">Ligase</keyword>
<organism evidence="2 3">
    <name type="scientific">Baekduia soli</name>
    <dbReference type="NCBI Taxonomy" id="496014"/>
    <lineage>
        <taxon>Bacteria</taxon>
        <taxon>Bacillati</taxon>
        <taxon>Actinomycetota</taxon>
        <taxon>Thermoleophilia</taxon>
        <taxon>Solirubrobacterales</taxon>
        <taxon>Baekduiaceae</taxon>
        <taxon>Baekduia</taxon>
    </lineage>
</organism>
<dbReference type="EMBL" id="CP042430">
    <property type="protein sequence ID" value="QEC46895.1"/>
    <property type="molecule type" value="Genomic_DNA"/>
</dbReference>
<dbReference type="KEGG" id="bsol:FSW04_04335"/>
<proteinExistence type="predicted"/>